<feature type="transmembrane region" description="Helical" evidence="6">
    <location>
        <begin position="292"/>
        <end position="315"/>
    </location>
</feature>
<comment type="caution">
    <text evidence="8">The sequence shown here is derived from an EMBL/GenBank/DDBJ whole genome shotgun (WGS) entry which is preliminary data.</text>
</comment>
<evidence type="ECO:0000256" key="2">
    <source>
        <dbReference type="ARBA" id="ARBA00022448"/>
    </source>
</evidence>
<feature type="domain" description="Major facilitator superfamily (MFS) profile" evidence="7">
    <location>
        <begin position="288"/>
        <end position="485"/>
    </location>
</feature>
<dbReference type="GO" id="GO:0016020">
    <property type="term" value="C:membrane"/>
    <property type="evidence" value="ECO:0007669"/>
    <property type="project" value="UniProtKB-SubCell"/>
</dbReference>
<feature type="transmembrane region" description="Helical" evidence="6">
    <location>
        <begin position="222"/>
        <end position="239"/>
    </location>
</feature>
<dbReference type="InterPro" id="IPR020846">
    <property type="entry name" value="MFS_dom"/>
</dbReference>
<keyword evidence="3 6" id="KW-0812">Transmembrane</keyword>
<keyword evidence="2" id="KW-0813">Transport</keyword>
<dbReference type="GO" id="GO:0022857">
    <property type="term" value="F:transmembrane transporter activity"/>
    <property type="evidence" value="ECO:0007669"/>
    <property type="project" value="InterPro"/>
</dbReference>
<evidence type="ECO:0000256" key="3">
    <source>
        <dbReference type="ARBA" id="ARBA00022692"/>
    </source>
</evidence>
<evidence type="ECO:0000313" key="9">
    <source>
        <dbReference type="Proteomes" id="UP000241167"/>
    </source>
</evidence>
<feature type="transmembrane region" description="Helical" evidence="6">
    <location>
        <begin position="168"/>
        <end position="187"/>
    </location>
</feature>
<keyword evidence="9" id="KW-1185">Reference proteome</keyword>
<dbReference type="Gene3D" id="1.20.1250.20">
    <property type="entry name" value="MFS general substrate transporter like domains"/>
    <property type="match status" value="2"/>
</dbReference>
<dbReference type="SUPFAM" id="SSF103473">
    <property type="entry name" value="MFS general substrate transporter"/>
    <property type="match status" value="1"/>
</dbReference>
<feature type="transmembrane region" description="Helical" evidence="6">
    <location>
        <begin position="456"/>
        <end position="476"/>
    </location>
</feature>
<dbReference type="PANTHER" id="PTHR19432:SF35">
    <property type="entry name" value="SOLUTE CARRIER FAMILY 45 MEMBER 3 ISOFORM X1"/>
    <property type="match status" value="1"/>
</dbReference>
<dbReference type="EMBL" id="PXYI01000003">
    <property type="protein sequence ID" value="PSJ41005.1"/>
    <property type="molecule type" value="Genomic_DNA"/>
</dbReference>
<dbReference type="OrthoDB" id="7584869at2"/>
<organism evidence="8 9">
    <name type="scientific">Allosphingosinicella deserti</name>
    <dbReference type="NCBI Taxonomy" id="2116704"/>
    <lineage>
        <taxon>Bacteria</taxon>
        <taxon>Pseudomonadati</taxon>
        <taxon>Pseudomonadota</taxon>
        <taxon>Alphaproteobacteria</taxon>
        <taxon>Sphingomonadales</taxon>
        <taxon>Sphingomonadaceae</taxon>
        <taxon>Allosphingosinicella</taxon>
    </lineage>
</organism>
<proteinExistence type="predicted"/>
<name>A0A2P7QSR5_9SPHN</name>
<evidence type="ECO:0000256" key="1">
    <source>
        <dbReference type="ARBA" id="ARBA00004141"/>
    </source>
</evidence>
<evidence type="ECO:0000256" key="6">
    <source>
        <dbReference type="SAM" id="Phobius"/>
    </source>
</evidence>
<feature type="transmembrane region" description="Helical" evidence="6">
    <location>
        <begin position="245"/>
        <end position="265"/>
    </location>
</feature>
<feature type="transmembrane region" description="Helical" evidence="6">
    <location>
        <begin position="67"/>
        <end position="83"/>
    </location>
</feature>
<feature type="transmembrane region" description="Helical" evidence="6">
    <location>
        <begin position="35"/>
        <end position="55"/>
    </location>
</feature>
<dbReference type="InterPro" id="IPR036259">
    <property type="entry name" value="MFS_trans_sf"/>
</dbReference>
<dbReference type="AlphaFoldDB" id="A0A2P7QSR5"/>
<dbReference type="PANTHER" id="PTHR19432">
    <property type="entry name" value="SUGAR TRANSPORTER"/>
    <property type="match status" value="1"/>
</dbReference>
<keyword evidence="4 6" id="KW-1133">Transmembrane helix</keyword>
<sequence>MCCGLFGVQVVWGLQNVNTSRILQTLGAKVDELPILWIAAPITGLLVQPVIGYLSDHSWGRLGRRRPYIVAGAVLTAAALIAMPNAESLFAATFILWLLTASINVAMEPFRALVADTLPQEQRTSGFAAQVFFIGLGAVFAAALPWVLSHWFGVSGQAEAGRLPPSVHMSFAIGAAALLAAVGWSVLTTSERPPECLEADPLFDTEHPVPTSTGAAILARSGGLWLAGGCVLGFAAVRQEWGRELQLVAGIAIAFGVLQVAAVLLRRAGHSSIGMIEIVEDILHMPVVLRRLALVQFFTWFGMFALWVYAIPAVAAHHYGTSDPASPAFGESADWVGILFAEYNAVSALVALALPSLVARIGRRAAHSLALLLGASGFVGFVLIDAPGLLWLPAIGIGCAWASILSLPYAMLADAVPPRKMGVYMGVHNIFLVLPQLVAAALLGFLVRAVFSGEAILALALAAGSLATAAALTFTIPPQGELPTR</sequence>
<gene>
    <name evidence="8" type="ORF">C7I55_10105</name>
</gene>
<comment type="subcellular location">
    <subcellularLocation>
        <location evidence="1">Membrane</location>
        <topology evidence="1">Multi-pass membrane protein</topology>
    </subcellularLocation>
</comment>
<feature type="transmembrane region" description="Helical" evidence="6">
    <location>
        <begin position="366"/>
        <end position="384"/>
    </location>
</feature>
<feature type="transmembrane region" description="Helical" evidence="6">
    <location>
        <begin position="335"/>
        <end position="354"/>
    </location>
</feature>
<feature type="transmembrane region" description="Helical" evidence="6">
    <location>
        <begin position="89"/>
        <end position="107"/>
    </location>
</feature>
<reference evidence="8 9" key="1">
    <citation type="submission" date="2018-03" db="EMBL/GenBank/DDBJ databases">
        <title>The draft genome of Sphingosinicella sp. GL-C-18.</title>
        <authorList>
            <person name="Liu L."/>
            <person name="Li L."/>
            <person name="Liang L."/>
            <person name="Zhang X."/>
            <person name="Wang T."/>
        </authorList>
    </citation>
    <scope>NUCLEOTIDE SEQUENCE [LARGE SCALE GENOMIC DNA]</scope>
    <source>
        <strain evidence="8 9">GL-C-18</strain>
    </source>
</reference>
<dbReference type="InterPro" id="IPR011701">
    <property type="entry name" value="MFS"/>
</dbReference>
<evidence type="ECO:0000256" key="4">
    <source>
        <dbReference type="ARBA" id="ARBA00022989"/>
    </source>
</evidence>
<feature type="transmembrane region" description="Helical" evidence="6">
    <location>
        <begin position="430"/>
        <end position="450"/>
    </location>
</feature>
<evidence type="ECO:0000259" key="7">
    <source>
        <dbReference type="PROSITE" id="PS50850"/>
    </source>
</evidence>
<protein>
    <submittedName>
        <fullName evidence="8">MFS transporter</fullName>
    </submittedName>
</protein>
<dbReference type="PROSITE" id="PS50850">
    <property type="entry name" value="MFS"/>
    <property type="match status" value="1"/>
</dbReference>
<feature type="transmembrane region" description="Helical" evidence="6">
    <location>
        <begin position="390"/>
        <end position="410"/>
    </location>
</feature>
<dbReference type="Pfam" id="PF07690">
    <property type="entry name" value="MFS_1"/>
    <property type="match status" value="1"/>
</dbReference>
<dbReference type="Proteomes" id="UP000241167">
    <property type="component" value="Unassembled WGS sequence"/>
</dbReference>
<evidence type="ECO:0000256" key="5">
    <source>
        <dbReference type="ARBA" id="ARBA00023136"/>
    </source>
</evidence>
<evidence type="ECO:0000313" key="8">
    <source>
        <dbReference type="EMBL" id="PSJ41005.1"/>
    </source>
</evidence>
<accession>A0A2P7QSR5</accession>
<keyword evidence="5 6" id="KW-0472">Membrane</keyword>
<feature type="transmembrane region" description="Helical" evidence="6">
    <location>
        <begin position="127"/>
        <end position="148"/>
    </location>
</feature>